<name>A0ABV0RRS1_9TELE</name>
<gene>
    <name evidence="2" type="ORF">XENOCAPTIV_021038</name>
</gene>
<accession>A0ABV0RRS1</accession>
<sequence length="103" mass="11015">MSATKGGYKRRHIMPFFPVAAKNKSGDGHSTNSKEQNGGPAASTSTASVTDKDLISVLGGLNKQKKRSSGIDPAQKEAFQWLEITADEALHIGLFALTFEPLI</sequence>
<comment type="caution">
    <text evidence="2">The sequence shown here is derived from an EMBL/GenBank/DDBJ whole genome shotgun (WGS) entry which is preliminary data.</text>
</comment>
<evidence type="ECO:0000313" key="2">
    <source>
        <dbReference type="EMBL" id="MEQ2210880.1"/>
    </source>
</evidence>
<evidence type="ECO:0000256" key="1">
    <source>
        <dbReference type="SAM" id="MobiDB-lite"/>
    </source>
</evidence>
<reference evidence="2 3" key="1">
    <citation type="submission" date="2021-06" db="EMBL/GenBank/DDBJ databases">
        <authorList>
            <person name="Palmer J.M."/>
        </authorList>
    </citation>
    <scope>NUCLEOTIDE SEQUENCE [LARGE SCALE GENOMIC DNA]</scope>
    <source>
        <strain evidence="2 3">XC_2019</strain>
        <tissue evidence="2">Muscle</tissue>
    </source>
</reference>
<protein>
    <submittedName>
        <fullName evidence="2">Uncharacterized protein</fullName>
    </submittedName>
</protein>
<evidence type="ECO:0000313" key="3">
    <source>
        <dbReference type="Proteomes" id="UP001434883"/>
    </source>
</evidence>
<feature type="compositionally biased region" description="Polar residues" evidence="1">
    <location>
        <begin position="28"/>
        <end position="48"/>
    </location>
</feature>
<dbReference type="EMBL" id="JAHRIN010054987">
    <property type="protein sequence ID" value="MEQ2210880.1"/>
    <property type="molecule type" value="Genomic_DNA"/>
</dbReference>
<feature type="region of interest" description="Disordered" evidence="1">
    <location>
        <begin position="19"/>
        <end position="48"/>
    </location>
</feature>
<dbReference type="Proteomes" id="UP001434883">
    <property type="component" value="Unassembled WGS sequence"/>
</dbReference>
<keyword evidence="3" id="KW-1185">Reference proteome</keyword>
<organism evidence="2 3">
    <name type="scientific">Xenoophorus captivus</name>
    <dbReference type="NCBI Taxonomy" id="1517983"/>
    <lineage>
        <taxon>Eukaryota</taxon>
        <taxon>Metazoa</taxon>
        <taxon>Chordata</taxon>
        <taxon>Craniata</taxon>
        <taxon>Vertebrata</taxon>
        <taxon>Euteleostomi</taxon>
        <taxon>Actinopterygii</taxon>
        <taxon>Neopterygii</taxon>
        <taxon>Teleostei</taxon>
        <taxon>Neoteleostei</taxon>
        <taxon>Acanthomorphata</taxon>
        <taxon>Ovalentaria</taxon>
        <taxon>Atherinomorphae</taxon>
        <taxon>Cyprinodontiformes</taxon>
        <taxon>Goodeidae</taxon>
        <taxon>Xenoophorus</taxon>
    </lineage>
</organism>
<proteinExistence type="predicted"/>